<evidence type="ECO:0000313" key="2">
    <source>
        <dbReference type="EMBL" id="GGD48485.1"/>
    </source>
</evidence>
<protein>
    <submittedName>
        <fullName evidence="2">Uncharacterized protein</fullName>
    </submittedName>
</protein>
<reference evidence="2" key="2">
    <citation type="submission" date="2020-09" db="EMBL/GenBank/DDBJ databases">
        <authorList>
            <person name="Sun Q."/>
            <person name="Zhou Y."/>
        </authorList>
    </citation>
    <scope>NUCLEOTIDE SEQUENCE</scope>
    <source>
        <strain evidence="2">CGMCC 1.15958</strain>
    </source>
</reference>
<proteinExistence type="predicted"/>
<organism evidence="2 3">
    <name type="scientific">Emticicia aquatilis</name>
    <dbReference type="NCBI Taxonomy" id="1537369"/>
    <lineage>
        <taxon>Bacteria</taxon>
        <taxon>Pseudomonadati</taxon>
        <taxon>Bacteroidota</taxon>
        <taxon>Cytophagia</taxon>
        <taxon>Cytophagales</taxon>
        <taxon>Leadbetterellaceae</taxon>
        <taxon>Emticicia</taxon>
    </lineage>
</organism>
<reference evidence="2" key="1">
    <citation type="journal article" date="2014" name="Int. J. Syst. Evol. Microbiol.">
        <title>Complete genome sequence of Corynebacterium casei LMG S-19264T (=DSM 44701T), isolated from a smear-ripened cheese.</title>
        <authorList>
            <consortium name="US DOE Joint Genome Institute (JGI-PGF)"/>
            <person name="Walter F."/>
            <person name="Albersmeier A."/>
            <person name="Kalinowski J."/>
            <person name="Ruckert C."/>
        </authorList>
    </citation>
    <scope>NUCLEOTIDE SEQUENCE</scope>
    <source>
        <strain evidence="2">CGMCC 1.15958</strain>
    </source>
</reference>
<evidence type="ECO:0000256" key="1">
    <source>
        <dbReference type="SAM" id="Phobius"/>
    </source>
</evidence>
<dbReference type="RefSeq" id="WP_188765008.1">
    <property type="nucleotide sequence ID" value="NZ_BMKK01000002.1"/>
</dbReference>
<gene>
    <name evidence="2" type="ORF">GCM10011514_10680</name>
</gene>
<accession>A0A917DLR1</accession>
<dbReference type="AlphaFoldDB" id="A0A917DLR1"/>
<evidence type="ECO:0000313" key="3">
    <source>
        <dbReference type="Proteomes" id="UP000609064"/>
    </source>
</evidence>
<keyword evidence="3" id="KW-1185">Reference proteome</keyword>
<sequence>MFVPKVFLFHLKMVEWERKEIILLAKGLGLFSIGIFLIAWFGNWAIYFWMNDVTTLPIKELRGVLLGLSCFFLGIGFIFGSVFIFEKTVKYKRSAFREAVFLWTVLRHWTLEWVGIKQKEEILAVEWQHFKVKELTKETNNPEKNILKVIDEQKTSPKPQMLTRSNKEIIKTTQATAVLNEEDVAKIKISLNFTNINSKL</sequence>
<feature type="transmembrane region" description="Helical" evidence="1">
    <location>
        <begin position="21"/>
        <end position="41"/>
    </location>
</feature>
<keyword evidence="1" id="KW-1133">Transmembrane helix</keyword>
<dbReference type="EMBL" id="BMKK01000002">
    <property type="protein sequence ID" value="GGD48485.1"/>
    <property type="molecule type" value="Genomic_DNA"/>
</dbReference>
<feature type="transmembrane region" description="Helical" evidence="1">
    <location>
        <begin position="61"/>
        <end position="85"/>
    </location>
</feature>
<keyword evidence="1" id="KW-0812">Transmembrane</keyword>
<name>A0A917DLR1_9BACT</name>
<keyword evidence="1" id="KW-0472">Membrane</keyword>
<comment type="caution">
    <text evidence="2">The sequence shown here is derived from an EMBL/GenBank/DDBJ whole genome shotgun (WGS) entry which is preliminary data.</text>
</comment>
<dbReference type="Proteomes" id="UP000609064">
    <property type="component" value="Unassembled WGS sequence"/>
</dbReference>